<dbReference type="Pfam" id="PF21983">
    <property type="entry name" value="NikA-like"/>
    <property type="match status" value="1"/>
</dbReference>
<protein>
    <recommendedName>
        <fullName evidence="4">Mobilization protein</fullName>
    </recommendedName>
</protein>
<feature type="compositionally biased region" description="Basic and acidic residues" evidence="1">
    <location>
        <begin position="12"/>
        <end position="21"/>
    </location>
</feature>
<name>A0A1M7HIL6_XYLRU</name>
<evidence type="ECO:0008006" key="4">
    <source>
        <dbReference type="Google" id="ProtNLM"/>
    </source>
</evidence>
<feature type="region of interest" description="Disordered" evidence="1">
    <location>
        <begin position="1"/>
        <end position="21"/>
    </location>
</feature>
<sequence length="148" mass="17420">MNNWNKEKKTRKALDPKDKRSEVVHFKVNPRENHEIYTTAKKCGMTVSEYVRSRALGYEPIARMATDEKDLITKLAQTRSDIANFINAINGLTSEEKRKLFRNRQLMEKWYSEVKPISDAVSEFIRDIRNKKMLRPRTTNNTEKEVIS</sequence>
<dbReference type="RefSeq" id="WP_051522967.1">
    <property type="nucleotide sequence ID" value="NZ_CP071890.1"/>
</dbReference>
<proteinExistence type="predicted"/>
<dbReference type="InterPro" id="IPR053842">
    <property type="entry name" value="NikA-like"/>
</dbReference>
<dbReference type="EMBL" id="FRCJ01000003">
    <property type="protein sequence ID" value="SHM28278.1"/>
    <property type="molecule type" value="Genomic_DNA"/>
</dbReference>
<organism evidence="2 3">
    <name type="scientific">Xylanibacter ruminicola</name>
    <name type="common">Prevotella ruminicola</name>
    <dbReference type="NCBI Taxonomy" id="839"/>
    <lineage>
        <taxon>Bacteria</taxon>
        <taxon>Pseudomonadati</taxon>
        <taxon>Bacteroidota</taxon>
        <taxon>Bacteroidia</taxon>
        <taxon>Bacteroidales</taxon>
        <taxon>Prevotellaceae</taxon>
        <taxon>Xylanibacter</taxon>
    </lineage>
</organism>
<dbReference type="OrthoDB" id="1071287at2"/>
<gene>
    <name evidence="2" type="ORF">SAMN04488494_1590</name>
</gene>
<reference evidence="2 3" key="1">
    <citation type="submission" date="2016-11" db="EMBL/GenBank/DDBJ databases">
        <authorList>
            <person name="Jaros S."/>
            <person name="Januszkiewicz K."/>
            <person name="Wedrychowicz H."/>
        </authorList>
    </citation>
    <scope>NUCLEOTIDE SEQUENCE [LARGE SCALE GENOMIC DNA]</scope>
    <source>
        <strain evidence="2 3">BPI-34</strain>
    </source>
</reference>
<dbReference type="AlphaFoldDB" id="A0A1M7HIL6"/>
<evidence type="ECO:0000313" key="3">
    <source>
        <dbReference type="Proteomes" id="UP000184280"/>
    </source>
</evidence>
<accession>A0A1M7HIL6</accession>
<dbReference type="Proteomes" id="UP000184280">
    <property type="component" value="Unassembled WGS sequence"/>
</dbReference>
<evidence type="ECO:0000256" key="1">
    <source>
        <dbReference type="SAM" id="MobiDB-lite"/>
    </source>
</evidence>
<evidence type="ECO:0000313" key="2">
    <source>
        <dbReference type="EMBL" id="SHM28278.1"/>
    </source>
</evidence>